<dbReference type="EMBL" id="LR031573">
    <property type="protein sequence ID" value="VDC85707.1"/>
    <property type="molecule type" value="Genomic_DNA"/>
</dbReference>
<protein>
    <submittedName>
        <fullName evidence="1">Uncharacterized protein</fullName>
    </submittedName>
</protein>
<gene>
    <name evidence="1" type="ORF">BRAA02T05447Z</name>
</gene>
<dbReference type="AlphaFoldDB" id="A0A3P6A0S7"/>
<sequence>MRNIQNADLPRPFYFRNSYMDTILDCITLSNNIVKHFILIDELRSGEEWHDDDDDDDDDNDE</sequence>
<evidence type="ECO:0000313" key="1">
    <source>
        <dbReference type="EMBL" id="VDC85707.1"/>
    </source>
</evidence>
<organism evidence="1">
    <name type="scientific">Brassica campestris</name>
    <name type="common">Field mustard</name>
    <dbReference type="NCBI Taxonomy" id="3711"/>
    <lineage>
        <taxon>Eukaryota</taxon>
        <taxon>Viridiplantae</taxon>
        <taxon>Streptophyta</taxon>
        <taxon>Embryophyta</taxon>
        <taxon>Tracheophyta</taxon>
        <taxon>Spermatophyta</taxon>
        <taxon>Magnoliopsida</taxon>
        <taxon>eudicotyledons</taxon>
        <taxon>Gunneridae</taxon>
        <taxon>Pentapetalae</taxon>
        <taxon>rosids</taxon>
        <taxon>malvids</taxon>
        <taxon>Brassicales</taxon>
        <taxon>Brassicaceae</taxon>
        <taxon>Brassiceae</taxon>
        <taxon>Brassica</taxon>
    </lineage>
</organism>
<name>A0A3P6A0S7_BRACM</name>
<reference evidence="1" key="1">
    <citation type="submission" date="2018-11" db="EMBL/GenBank/DDBJ databases">
        <authorList>
            <consortium name="Genoscope - CEA"/>
            <person name="William W."/>
        </authorList>
    </citation>
    <scope>NUCLEOTIDE SEQUENCE</scope>
</reference>
<accession>A0A3P6A0S7</accession>
<proteinExistence type="predicted"/>